<proteinExistence type="predicted"/>
<accession>A0A2H1W8J3</accession>
<organism evidence="1">
    <name type="scientific">Spodoptera frugiperda</name>
    <name type="common">Fall armyworm</name>
    <dbReference type="NCBI Taxonomy" id="7108"/>
    <lineage>
        <taxon>Eukaryota</taxon>
        <taxon>Metazoa</taxon>
        <taxon>Ecdysozoa</taxon>
        <taxon>Arthropoda</taxon>
        <taxon>Hexapoda</taxon>
        <taxon>Insecta</taxon>
        <taxon>Pterygota</taxon>
        <taxon>Neoptera</taxon>
        <taxon>Endopterygota</taxon>
        <taxon>Lepidoptera</taxon>
        <taxon>Glossata</taxon>
        <taxon>Ditrysia</taxon>
        <taxon>Noctuoidea</taxon>
        <taxon>Noctuidae</taxon>
        <taxon>Amphipyrinae</taxon>
        <taxon>Spodoptera</taxon>
    </lineage>
</organism>
<evidence type="ECO:0000313" key="1">
    <source>
        <dbReference type="EMBL" id="SOQ49419.1"/>
    </source>
</evidence>
<dbReference type="AlphaFoldDB" id="A0A2H1W8J3"/>
<reference evidence="1" key="1">
    <citation type="submission" date="2016-07" db="EMBL/GenBank/DDBJ databases">
        <authorList>
            <person name="Bretaudeau A."/>
        </authorList>
    </citation>
    <scope>NUCLEOTIDE SEQUENCE</scope>
    <source>
        <strain evidence="1">Rice</strain>
        <tissue evidence="1">Whole body</tissue>
    </source>
</reference>
<protein>
    <submittedName>
        <fullName evidence="1">SFRICE_011460</fullName>
    </submittedName>
</protein>
<dbReference type="EMBL" id="ODYU01007033">
    <property type="protein sequence ID" value="SOQ49419.1"/>
    <property type="molecule type" value="Genomic_DNA"/>
</dbReference>
<name>A0A2H1W8J3_SPOFR</name>
<gene>
    <name evidence="1" type="ORF">SFRICE_011460</name>
</gene>
<sequence length="101" mass="11308">MDNIIREDTIVRHRNDVERGETGSSRLIEMEDLCSHPLPHLGDIGPPIATNNNPLLLQQADNLGSRSNYKVGSHFSQGGTAVEPLGMYYRSSYPVLLLRKY</sequence>